<name>A0A4R1BH88_9ACTN</name>
<evidence type="ECO:0008006" key="3">
    <source>
        <dbReference type="Google" id="ProtNLM"/>
    </source>
</evidence>
<protein>
    <recommendedName>
        <fullName evidence="3">PIN domain-containing protein</fullName>
    </recommendedName>
</protein>
<gene>
    <name evidence="1" type="ORF">E0L93_10140</name>
</gene>
<evidence type="ECO:0000313" key="2">
    <source>
        <dbReference type="Proteomes" id="UP000295244"/>
    </source>
</evidence>
<sequence>MQPTNRLRSLAERLLAVHPLCAADALQLAAALRWCENNPAGREFVCLDDRLREAATKGGILRAAR</sequence>
<dbReference type="EMBL" id="SKBU01000016">
    <property type="protein sequence ID" value="TCJ16468.1"/>
    <property type="molecule type" value="Genomic_DNA"/>
</dbReference>
<evidence type="ECO:0000313" key="1">
    <source>
        <dbReference type="EMBL" id="TCJ16468.1"/>
    </source>
</evidence>
<accession>A0A4R1BH88</accession>
<organism evidence="1 2">
    <name type="scientific">Rubrobacter taiwanensis</name>
    <dbReference type="NCBI Taxonomy" id="185139"/>
    <lineage>
        <taxon>Bacteria</taxon>
        <taxon>Bacillati</taxon>
        <taxon>Actinomycetota</taxon>
        <taxon>Rubrobacteria</taxon>
        <taxon>Rubrobacterales</taxon>
        <taxon>Rubrobacteraceae</taxon>
        <taxon>Rubrobacter</taxon>
    </lineage>
</organism>
<reference evidence="1 2" key="1">
    <citation type="submission" date="2019-03" db="EMBL/GenBank/DDBJ databases">
        <title>Whole genome sequence of a novel Rubrobacter taiwanensis strain, isolated from Yellowstone National Park.</title>
        <authorList>
            <person name="Freed S."/>
            <person name="Ramaley R.F."/>
            <person name="Kyndt J.A."/>
        </authorList>
    </citation>
    <scope>NUCLEOTIDE SEQUENCE [LARGE SCALE GENOMIC DNA]</scope>
    <source>
        <strain evidence="1 2">Yellowstone</strain>
    </source>
</reference>
<dbReference type="RefSeq" id="WP_207890424.1">
    <property type="nucleotide sequence ID" value="NZ_SKBU01000016.1"/>
</dbReference>
<proteinExistence type="predicted"/>
<comment type="caution">
    <text evidence="1">The sequence shown here is derived from an EMBL/GenBank/DDBJ whole genome shotgun (WGS) entry which is preliminary data.</text>
</comment>
<keyword evidence="2" id="KW-1185">Reference proteome</keyword>
<dbReference type="AlphaFoldDB" id="A0A4R1BH88"/>
<dbReference type="Proteomes" id="UP000295244">
    <property type="component" value="Unassembled WGS sequence"/>
</dbReference>
<dbReference type="Gene3D" id="3.40.50.1010">
    <property type="entry name" value="5'-nuclease"/>
    <property type="match status" value="1"/>
</dbReference>